<feature type="coiled-coil region" evidence="1">
    <location>
        <begin position="214"/>
        <end position="346"/>
    </location>
</feature>
<name>A0A9P1IY01_9PELO</name>
<evidence type="ECO:0000256" key="2">
    <source>
        <dbReference type="SAM" id="MobiDB-lite"/>
    </source>
</evidence>
<evidence type="ECO:0000313" key="4">
    <source>
        <dbReference type="Proteomes" id="UP001152747"/>
    </source>
</evidence>
<evidence type="ECO:0000256" key="1">
    <source>
        <dbReference type="SAM" id="Coils"/>
    </source>
</evidence>
<dbReference type="EMBL" id="CANHGI010000005">
    <property type="protein sequence ID" value="CAI5453150.1"/>
    <property type="molecule type" value="Genomic_DNA"/>
</dbReference>
<feature type="region of interest" description="Disordered" evidence="2">
    <location>
        <begin position="720"/>
        <end position="757"/>
    </location>
</feature>
<evidence type="ECO:0000313" key="3">
    <source>
        <dbReference type="EMBL" id="CAI5453150.1"/>
    </source>
</evidence>
<organism evidence="3 4">
    <name type="scientific">Caenorhabditis angaria</name>
    <dbReference type="NCBI Taxonomy" id="860376"/>
    <lineage>
        <taxon>Eukaryota</taxon>
        <taxon>Metazoa</taxon>
        <taxon>Ecdysozoa</taxon>
        <taxon>Nematoda</taxon>
        <taxon>Chromadorea</taxon>
        <taxon>Rhabditida</taxon>
        <taxon>Rhabditina</taxon>
        <taxon>Rhabditomorpha</taxon>
        <taxon>Rhabditoidea</taxon>
        <taxon>Rhabditidae</taxon>
        <taxon>Peloderinae</taxon>
        <taxon>Caenorhabditis</taxon>
    </lineage>
</organism>
<dbReference type="Proteomes" id="UP001152747">
    <property type="component" value="Unassembled WGS sequence"/>
</dbReference>
<gene>
    <name evidence="3" type="ORF">CAMP_LOCUS15787</name>
</gene>
<keyword evidence="1" id="KW-0175">Coiled coil</keyword>
<sequence>MEDVTLYRMEANRAIASSYLKLTSFFLRDQSKECQTLEELWIQAGSLICNLLQCQDSEISTSRKFYETLLRKFRYINVSLATELNAEEAANGDNLEICKFYALFLEHLRKEQGDVLKNVLEKLDDVPGFDCQAMVKTFAFFDSIYANDSADDWWSILAEKVSDVTGFTTPVPRRHRNSSMFTTPTASLRKVRSVVSTARRSPIVEAIDSPTMKFMRCDRELKELKKKLVDTESKLDEAENENSSLLSENRELKSKLVDVRSNFSADRGTIEGLEENNKKLKEALDAKTLQVENLNRSVEEAGQSMRNLLRRMEESDAEKIAAEEKLVTLEESKSSLMKQLMDARQNNEADYKKWQTSTAELSSNLAHYQKAFDELSMEMTEIRSSEKEANIENERLKESMNQMETLNVRLESAKNHLEEELRKNREQFDEMLKKEKNDREIALAHRDGLLTYANKTIERISAELESERAERSSLKDALDSLRQVTGQKHLDDVQSTEALANARSSFQLAQSKIETLEISVQSKERMIATLKSQLDQQQELMTTEYALQEKFVAQFHKEKECLSKQLAETEEKNARMSDEFAKKSSELEAENVRLATELSVAKFLREDLENAEKLNAKLEVEKADLEEEVDEMRSRLHRVDKSSIVLDDFEKNDIYEMLMNAPTYTPEMFGIKPRQTIASGLEFNTPCSSARVSLVPDSASSKLTSTYRDSMRSYNSQKVQFLEEEPSENTPSTDEVTKKKNRRKSMASLTSVFKKKN</sequence>
<keyword evidence="4" id="KW-1185">Reference proteome</keyword>
<comment type="caution">
    <text evidence="3">The sequence shown here is derived from an EMBL/GenBank/DDBJ whole genome shotgun (WGS) entry which is preliminary data.</text>
</comment>
<dbReference type="AlphaFoldDB" id="A0A9P1IY01"/>
<feature type="coiled-coil region" evidence="1">
    <location>
        <begin position="513"/>
        <end position="642"/>
    </location>
</feature>
<dbReference type="OrthoDB" id="5791508at2759"/>
<feature type="coiled-coil region" evidence="1">
    <location>
        <begin position="382"/>
        <end position="484"/>
    </location>
</feature>
<dbReference type="PANTHER" id="PTHR45615:SF66">
    <property type="entry name" value="CARD DOMAIN-CONTAINING PROTEIN"/>
    <property type="match status" value="1"/>
</dbReference>
<dbReference type="PANTHER" id="PTHR45615">
    <property type="entry name" value="MYOSIN HEAVY CHAIN, NON-MUSCLE"/>
    <property type="match status" value="1"/>
</dbReference>
<proteinExistence type="predicted"/>
<reference evidence="3" key="1">
    <citation type="submission" date="2022-11" db="EMBL/GenBank/DDBJ databases">
        <authorList>
            <person name="Kikuchi T."/>
        </authorList>
    </citation>
    <scope>NUCLEOTIDE SEQUENCE</scope>
    <source>
        <strain evidence="3">PS1010</strain>
    </source>
</reference>
<accession>A0A9P1IY01</accession>
<protein>
    <submittedName>
        <fullName evidence="3">Uncharacterized protein</fullName>
    </submittedName>
</protein>